<dbReference type="Gene3D" id="1.20.1640.10">
    <property type="entry name" value="Multidrug efflux transporter AcrB transmembrane domain"/>
    <property type="match status" value="2"/>
</dbReference>
<keyword evidence="4 6" id="KW-1133">Transmembrane helix</keyword>
<feature type="transmembrane region" description="Helical" evidence="6">
    <location>
        <begin position="294"/>
        <end position="314"/>
    </location>
</feature>
<dbReference type="OrthoDB" id="9803035at2"/>
<feature type="transmembrane region" description="Helical" evidence="6">
    <location>
        <begin position="773"/>
        <end position="796"/>
    </location>
</feature>
<evidence type="ECO:0000259" key="7">
    <source>
        <dbReference type="SMART" id="SM00563"/>
    </source>
</evidence>
<comment type="caution">
    <text evidence="8">The sequence shown here is derived from an EMBL/GenBank/DDBJ whole genome shotgun (WGS) entry which is preliminary data.</text>
</comment>
<feature type="transmembrane region" description="Helical" evidence="6">
    <location>
        <begin position="361"/>
        <end position="380"/>
    </location>
</feature>
<feature type="transmembrane region" description="Helical" evidence="6">
    <location>
        <begin position="17"/>
        <end position="35"/>
    </location>
</feature>
<keyword evidence="8" id="KW-0012">Acyltransferase</keyword>
<reference evidence="8 9" key="1">
    <citation type="submission" date="2018-04" db="EMBL/GenBank/DDBJ databases">
        <title>Sphingobacterium sp. M46 Genome.</title>
        <authorList>
            <person name="Cheng J."/>
            <person name="Li Y."/>
        </authorList>
    </citation>
    <scope>NUCLEOTIDE SEQUENCE [LARGE SCALE GENOMIC DNA]</scope>
    <source>
        <strain evidence="8 9">M46</strain>
    </source>
</reference>
<evidence type="ECO:0000313" key="8">
    <source>
        <dbReference type="EMBL" id="PUV24863.1"/>
    </source>
</evidence>
<feature type="transmembrane region" description="Helical" evidence="6">
    <location>
        <begin position="320"/>
        <end position="340"/>
    </location>
</feature>
<name>A0A363NVV7_9SPHI</name>
<keyword evidence="2" id="KW-1003">Cell membrane</keyword>
<dbReference type="PANTHER" id="PTHR33406:SF13">
    <property type="entry name" value="MEMBRANE PROTEIN YDFJ"/>
    <property type="match status" value="1"/>
</dbReference>
<dbReference type="CDD" id="cd07989">
    <property type="entry name" value="LPLAT_AGPAT-like"/>
    <property type="match status" value="1"/>
</dbReference>
<feature type="transmembrane region" description="Helical" evidence="6">
    <location>
        <begin position="817"/>
        <end position="840"/>
    </location>
</feature>
<evidence type="ECO:0000313" key="9">
    <source>
        <dbReference type="Proteomes" id="UP000250831"/>
    </source>
</evidence>
<dbReference type="SUPFAM" id="SSF82866">
    <property type="entry name" value="Multidrug efflux transporter AcrB transmembrane domain"/>
    <property type="match status" value="2"/>
</dbReference>
<feature type="transmembrane region" description="Helical" evidence="6">
    <location>
        <begin position="439"/>
        <end position="457"/>
    </location>
</feature>
<organism evidence="8 9">
    <name type="scientific">Sphingobacterium athyrii</name>
    <dbReference type="NCBI Taxonomy" id="2152717"/>
    <lineage>
        <taxon>Bacteria</taxon>
        <taxon>Pseudomonadati</taxon>
        <taxon>Bacteroidota</taxon>
        <taxon>Sphingobacteriia</taxon>
        <taxon>Sphingobacteriales</taxon>
        <taxon>Sphingobacteriaceae</taxon>
        <taxon>Sphingobacterium</taxon>
    </lineage>
</organism>
<dbReference type="SUPFAM" id="SSF69593">
    <property type="entry name" value="Glycerol-3-phosphate (1)-acyltransferase"/>
    <property type="match status" value="1"/>
</dbReference>
<evidence type="ECO:0000256" key="4">
    <source>
        <dbReference type="ARBA" id="ARBA00022989"/>
    </source>
</evidence>
<dbReference type="GO" id="GO:0016746">
    <property type="term" value="F:acyltransferase activity"/>
    <property type="evidence" value="ECO:0007669"/>
    <property type="project" value="UniProtKB-KW"/>
</dbReference>
<dbReference type="RefSeq" id="WP_108633199.1">
    <property type="nucleotide sequence ID" value="NZ_QCXX01000002.1"/>
</dbReference>
<evidence type="ECO:0000256" key="2">
    <source>
        <dbReference type="ARBA" id="ARBA00022475"/>
    </source>
</evidence>
<feature type="transmembrane region" description="Helical" evidence="6">
    <location>
        <begin position="706"/>
        <end position="727"/>
    </location>
</feature>
<keyword evidence="3 6" id="KW-0812">Transmembrane</keyword>
<feature type="transmembrane region" description="Helical" evidence="6">
    <location>
        <begin position="657"/>
        <end position="673"/>
    </location>
</feature>
<feature type="transmembrane region" description="Helical" evidence="6">
    <location>
        <begin position="270"/>
        <end position="287"/>
    </location>
</feature>
<gene>
    <name evidence="8" type="ORF">DCO56_07855</name>
</gene>
<dbReference type="InterPro" id="IPR050545">
    <property type="entry name" value="Mycobact_MmpL"/>
</dbReference>
<dbReference type="InterPro" id="IPR004869">
    <property type="entry name" value="MMPL_dom"/>
</dbReference>
<dbReference type="Proteomes" id="UP000250831">
    <property type="component" value="Unassembled WGS sequence"/>
</dbReference>
<dbReference type="Pfam" id="PF01553">
    <property type="entry name" value="Acyltransferase"/>
    <property type="match status" value="1"/>
</dbReference>
<dbReference type="PANTHER" id="PTHR33406">
    <property type="entry name" value="MEMBRANE PROTEIN MJ1562-RELATED"/>
    <property type="match status" value="1"/>
</dbReference>
<accession>A0A363NVV7</accession>
<feature type="transmembrane region" description="Helical" evidence="6">
    <location>
        <begin position="748"/>
        <end position="767"/>
    </location>
</feature>
<evidence type="ECO:0000256" key="5">
    <source>
        <dbReference type="ARBA" id="ARBA00023136"/>
    </source>
</evidence>
<proteinExistence type="predicted"/>
<feature type="domain" description="Phospholipid/glycerol acyltransferase" evidence="7">
    <location>
        <begin position="880"/>
        <end position="989"/>
    </location>
</feature>
<dbReference type="GO" id="GO:0005886">
    <property type="term" value="C:plasma membrane"/>
    <property type="evidence" value="ECO:0007669"/>
    <property type="project" value="UniProtKB-SubCell"/>
</dbReference>
<feature type="transmembrane region" description="Helical" evidence="6">
    <location>
        <begin position="386"/>
        <end position="409"/>
    </location>
</feature>
<dbReference type="Pfam" id="PF03176">
    <property type="entry name" value="MMPL"/>
    <property type="match status" value="2"/>
</dbReference>
<comment type="subcellular location">
    <subcellularLocation>
        <location evidence="1">Cell membrane</location>
        <topology evidence="1">Multi-pass membrane protein</topology>
    </subcellularLocation>
</comment>
<keyword evidence="5 6" id="KW-0472">Membrane</keyword>
<sequence length="1208" mass="137725">MQHYFYQLYLFFKKKPYIAWLIALFFLLATGFFALKLKFEEDITRIIPKNERTNEIAKILAQLKFSDKISVIIEREKDASIDDMVDMANSFSDSIVLLAPYYRAIQGQISDEEMENTMKFVYGQLPTLLDENDYKSIEERLSSDSIAQTVAANYAALISPTSIIAKSFIQRDPLGIGFLALKKFQQLNIAGDFQLYNGYIITKDSSKLLLFINPKYSGSETEHNVIFVDGLNRIKKDLNQHYSKKLKLSYFGASLVAVANAKQIKTDIQTTILISMSLLMLILILFYKKIQIPVIIFIPSLFGALLALSFLYFLRGTISAISISIAAVLIGITIDYALHIMTHFKQTQDIKHLYKEITKPILMSAGTTAVSFLCLLFVNSEALKDLGIFAFIAILFSGVFSLILIPHIYKPNNKRSDDKNHLIDRISAFSFERNKILQVFSYLLVVVSLFTFWRVGFNKDLSALNFFPKELQEAEQKLENSAQQQSKSLFLISYGNNSEQVLSENTVLYHRLKQDTTITSISSIGEIVLSKKDQAAKIAQWNAFWTKTRKKEIRSNLVRSSAAFGFKPDAYQAFFDLLDQKFSAISLAEYRTLNSGILSEYLSSKNGFLTANTVVKTREKYRENLIGQFNNKTTVVIDRKEMNETFLGQLVNDFNTLVNYSFIAIFIILWLSFRRIELTLVSMIPIALTGLVTGGLMGLFHLEFNIFSTIVCTLVFSHGVDFTIFMTTALQKEYSTGKDEMPTYRTSILLAVLTTILAIGALIFAKHPALKSISAVSLLGVTAAVLNTFVLYPIIFRLLFSRRPAAGRSPLTLRLRLFALFSFSYYIIGSVVSGFIFSLIRNRSLITRLMSRFGDSVLKSNPFVKKQQFNPHGEDFKKPAIIIANHNSLLDTLLIGRLMPKCIFVTNEWVYKSPVFGRVVRRAGFLMLDDDLEKTKTILKQRIDEGFSIVIFPEGTRSATNDIQRFHKGAFYLAEQLQLDIIPIYIHGAADVCPKGDFIVYDGTLSTVIGKRIPATDQQFGDNYTLRCKNISRFFKQQFADIRNKFENPAYFREKISLNYRYKESEIEKASLKAFDRFQTSYAAWNKFIAANAKILHIGDNYGHIEFLLTMQQAQRQIETFIRDSEKRIIAANNYLVRKRKLTYLKHLAESQLKLDVVIFGSNDENYEIADSVQTIIYYDVVQAPSYLGFEQVFSDQHSYVLKRKTNG</sequence>
<dbReference type="AlphaFoldDB" id="A0A363NVV7"/>
<keyword evidence="8" id="KW-0808">Transferase</keyword>
<evidence type="ECO:0000256" key="3">
    <source>
        <dbReference type="ARBA" id="ARBA00022692"/>
    </source>
</evidence>
<feature type="transmembrane region" description="Helical" evidence="6">
    <location>
        <begin position="680"/>
        <end position="700"/>
    </location>
</feature>
<evidence type="ECO:0000256" key="1">
    <source>
        <dbReference type="ARBA" id="ARBA00004651"/>
    </source>
</evidence>
<protein>
    <submittedName>
        <fullName evidence="8">Glycerol acyltransferase</fullName>
    </submittedName>
</protein>
<dbReference type="EMBL" id="QCXX01000002">
    <property type="protein sequence ID" value="PUV24863.1"/>
    <property type="molecule type" value="Genomic_DNA"/>
</dbReference>
<dbReference type="SMART" id="SM00563">
    <property type="entry name" value="PlsC"/>
    <property type="match status" value="1"/>
</dbReference>
<evidence type="ECO:0000256" key="6">
    <source>
        <dbReference type="SAM" id="Phobius"/>
    </source>
</evidence>
<dbReference type="InterPro" id="IPR002123">
    <property type="entry name" value="Plipid/glycerol_acylTrfase"/>
</dbReference>
<keyword evidence="9" id="KW-1185">Reference proteome</keyword>